<accession>A0A0A2AEH3</accession>
<dbReference type="GO" id="GO:0008757">
    <property type="term" value="F:S-adenosylmethionine-dependent methyltransferase activity"/>
    <property type="evidence" value="ECO:0007669"/>
    <property type="project" value="InterPro"/>
</dbReference>
<name>A0A0A2AEH3_PROMR</name>
<protein>
    <recommendedName>
        <fullName evidence="1">Methyltransferase type 11 domain-containing protein</fullName>
    </recommendedName>
</protein>
<feature type="domain" description="Methyltransferase type 11" evidence="1">
    <location>
        <begin position="98"/>
        <end position="199"/>
    </location>
</feature>
<proteinExistence type="predicted"/>
<dbReference type="Proteomes" id="UP000030533">
    <property type="component" value="Unassembled WGS sequence"/>
</dbReference>
<gene>
    <name evidence="2" type="ORF">EU98_1810</name>
</gene>
<sequence length="333" mass="39032">MNGYKILKDEFGELKIQILDNDQKRITIKPSHGVFCPDTEIVTKYPMDLIEKIFDYKSSCWVIDEIKRDESPNYVFRALKYGLFSFIKEINFENKVLLDFGCGSGASSVILGRKIKNLEIIGIELNKKLLEIAEMRKKYYSLNENVSFIASEDPESLPINNPVDFILLSAVYEHLLPNERKKILKMCWQLLKKDGVIFINQTPNRWVVYENHTTNLFLINYLPDKICYWVSKNFSKRNLKKFSWNQLLRMGIRGATENEITNIIAKLKTHGKLEVLKPNNLDTKNKLDLWYRSTSTFSMKSKLLKTFIWYLMKCFPFLERILLPGIVMAISKR</sequence>
<dbReference type="Pfam" id="PF08241">
    <property type="entry name" value="Methyltransf_11"/>
    <property type="match status" value="1"/>
</dbReference>
<evidence type="ECO:0000313" key="2">
    <source>
        <dbReference type="EMBL" id="KGG00278.1"/>
    </source>
</evidence>
<dbReference type="CDD" id="cd02440">
    <property type="entry name" value="AdoMet_MTases"/>
    <property type="match status" value="1"/>
</dbReference>
<dbReference type="RefSeq" id="WP_032516439.1">
    <property type="nucleotide sequence ID" value="NZ_JNAO01000013.1"/>
</dbReference>
<comment type="caution">
    <text evidence="2">The sequence shown here is derived from an EMBL/GenBank/DDBJ whole genome shotgun (WGS) entry which is preliminary data.</text>
</comment>
<dbReference type="AlphaFoldDB" id="A0A0A2AEH3"/>
<dbReference type="EMBL" id="JNAO01000013">
    <property type="protein sequence ID" value="KGG00278.1"/>
    <property type="molecule type" value="Genomic_DNA"/>
</dbReference>
<dbReference type="InterPro" id="IPR029063">
    <property type="entry name" value="SAM-dependent_MTases_sf"/>
</dbReference>
<organism evidence="2 3">
    <name type="scientific">Prochlorococcus marinus str. MIT 9314</name>
    <dbReference type="NCBI Taxonomy" id="167548"/>
    <lineage>
        <taxon>Bacteria</taxon>
        <taxon>Bacillati</taxon>
        <taxon>Cyanobacteriota</taxon>
        <taxon>Cyanophyceae</taxon>
        <taxon>Synechococcales</taxon>
        <taxon>Prochlorococcaceae</taxon>
        <taxon>Prochlorococcus</taxon>
    </lineage>
</organism>
<evidence type="ECO:0000313" key="3">
    <source>
        <dbReference type="Proteomes" id="UP000030533"/>
    </source>
</evidence>
<reference evidence="3" key="1">
    <citation type="journal article" date="2014" name="Sci. Data">
        <title>Genomes of diverse isolates of the marine cyanobacterium Prochlorococcus.</title>
        <authorList>
            <person name="Biller S."/>
            <person name="Berube P."/>
            <person name="Thompson J."/>
            <person name="Kelly L."/>
            <person name="Roggensack S."/>
            <person name="Awad L."/>
            <person name="Roache-Johnson K."/>
            <person name="Ding H."/>
            <person name="Giovannoni S.J."/>
            <person name="Moore L.R."/>
            <person name="Chisholm S.W."/>
        </authorList>
    </citation>
    <scope>NUCLEOTIDE SEQUENCE [LARGE SCALE GENOMIC DNA]</scope>
    <source>
        <strain evidence="3">MIT 9314</strain>
    </source>
</reference>
<dbReference type="PANTHER" id="PTHR43861">
    <property type="entry name" value="TRANS-ACONITATE 2-METHYLTRANSFERASE-RELATED"/>
    <property type="match status" value="1"/>
</dbReference>
<dbReference type="STRING" id="167548.EU98_1810"/>
<dbReference type="eggNOG" id="COG2890">
    <property type="taxonomic scope" value="Bacteria"/>
</dbReference>
<dbReference type="SUPFAM" id="SSF53335">
    <property type="entry name" value="S-adenosyl-L-methionine-dependent methyltransferases"/>
    <property type="match status" value="1"/>
</dbReference>
<evidence type="ECO:0000259" key="1">
    <source>
        <dbReference type="Pfam" id="PF08241"/>
    </source>
</evidence>
<dbReference type="Gene3D" id="3.40.50.150">
    <property type="entry name" value="Vaccinia Virus protein VP39"/>
    <property type="match status" value="1"/>
</dbReference>
<dbReference type="InterPro" id="IPR013216">
    <property type="entry name" value="Methyltransf_11"/>
</dbReference>